<name>A0A0F9AJA4_9ZZZZ</name>
<comment type="caution">
    <text evidence="2">The sequence shown here is derived from an EMBL/GenBank/DDBJ whole genome shotgun (WGS) entry which is preliminary data.</text>
</comment>
<proteinExistence type="predicted"/>
<gene>
    <name evidence="2" type="ORF">LCGC14_2905640</name>
</gene>
<organism evidence="2">
    <name type="scientific">marine sediment metagenome</name>
    <dbReference type="NCBI Taxonomy" id="412755"/>
    <lineage>
        <taxon>unclassified sequences</taxon>
        <taxon>metagenomes</taxon>
        <taxon>ecological metagenomes</taxon>
    </lineage>
</organism>
<evidence type="ECO:0000256" key="1">
    <source>
        <dbReference type="SAM" id="MobiDB-lite"/>
    </source>
</evidence>
<reference evidence="2" key="1">
    <citation type="journal article" date="2015" name="Nature">
        <title>Complex archaea that bridge the gap between prokaryotes and eukaryotes.</title>
        <authorList>
            <person name="Spang A."/>
            <person name="Saw J.H."/>
            <person name="Jorgensen S.L."/>
            <person name="Zaremba-Niedzwiedzka K."/>
            <person name="Martijn J."/>
            <person name="Lind A.E."/>
            <person name="van Eijk R."/>
            <person name="Schleper C."/>
            <person name="Guy L."/>
            <person name="Ettema T.J."/>
        </authorList>
    </citation>
    <scope>NUCLEOTIDE SEQUENCE</scope>
</reference>
<sequence length="216" mass="24658">MTERIKNPQQPLNKTEAKKDDYQNYDDPVKVYKVRRRAKFSYDYVQVAARLVAAGFTEIDLAYALDVRPRTIKSWKDRYPQFKKACSNGKVIAKSYLVSKGLRAACGYNYDEETWVDKVTGVDDEGKDIRELVLTKSVHKYQRPDAGLLTFFLINMCPEEFSNTKTINVNETKKSLNLELTGTIEADQIKDFAGKLLLAADKLDKAKKVESKVIDV</sequence>
<protein>
    <recommendedName>
        <fullName evidence="3">Terminase</fullName>
    </recommendedName>
</protein>
<dbReference type="EMBL" id="LAZR01057337">
    <property type="protein sequence ID" value="KKK72261.1"/>
    <property type="molecule type" value="Genomic_DNA"/>
</dbReference>
<dbReference type="AlphaFoldDB" id="A0A0F9AJA4"/>
<accession>A0A0F9AJA4</accession>
<evidence type="ECO:0008006" key="3">
    <source>
        <dbReference type="Google" id="ProtNLM"/>
    </source>
</evidence>
<feature type="region of interest" description="Disordered" evidence="1">
    <location>
        <begin position="1"/>
        <end position="20"/>
    </location>
</feature>
<evidence type="ECO:0000313" key="2">
    <source>
        <dbReference type="EMBL" id="KKK72261.1"/>
    </source>
</evidence>